<feature type="transmembrane region" description="Helical" evidence="5">
    <location>
        <begin position="267"/>
        <end position="288"/>
    </location>
</feature>
<organism evidence="7 8">
    <name type="scientific">Glossina austeni</name>
    <name type="common">Savannah tsetse fly</name>
    <dbReference type="NCBI Taxonomy" id="7395"/>
    <lineage>
        <taxon>Eukaryota</taxon>
        <taxon>Metazoa</taxon>
        <taxon>Ecdysozoa</taxon>
        <taxon>Arthropoda</taxon>
        <taxon>Hexapoda</taxon>
        <taxon>Insecta</taxon>
        <taxon>Pterygota</taxon>
        <taxon>Neoptera</taxon>
        <taxon>Endopterygota</taxon>
        <taxon>Diptera</taxon>
        <taxon>Brachycera</taxon>
        <taxon>Muscomorpha</taxon>
        <taxon>Hippoboscoidea</taxon>
        <taxon>Glossinidae</taxon>
        <taxon>Glossina</taxon>
    </lineage>
</organism>
<dbReference type="InterPro" id="IPR020846">
    <property type="entry name" value="MFS_dom"/>
</dbReference>
<proteinExistence type="predicted"/>
<evidence type="ECO:0000256" key="2">
    <source>
        <dbReference type="ARBA" id="ARBA00022692"/>
    </source>
</evidence>
<feature type="transmembrane region" description="Helical" evidence="5">
    <location>
        <begin position="441"/>
        <end position="461"/>
    </location>
</feature>
<feature type="transmembrane region" description="Helical" evidence="5">
    <location>
        <begin position="413"/>
        <end position="435"/>
    </location>
</feature>
<keyword evidence="4 5" id="KW-0472">Membrane</keyword>
<evidence type="ECO:0000256" key="3">
    <source>
        <dbReference type="ARBA" id="ARBA00022989"/>
    </source>
</evidence>
<feature type="transmembrane region" description="Helical" evidence="5">
    <location>
        <begin position="38"/>
        <end position="60"/>
    </location>
</feature>
<dbReference type="Pfam" id="PF00083">
    <property type="entry name" value="Sugar_tr"/>
    <property type="match status" value="1"/>
</dbReference>
<dbReference type="SUPFAM" id="SSF103473">
    <property type="entry name" value="MFS general substrate transporter"/>
    <property type="match status" value="1"/>
</dbReference>
<dbReference type="Gene3D" id="1.20.1250.20">
    <property type="entry name" value="MFS general substrate transporter like domains"/>
    <property type="match status" value="1"/>
</dbReference>
<protein>
    <recommendedName>
        <fullName evidence="6">Major facilitator superfamily (MFS) profile domain-containing protein</fullName>
    </recommendedName>
</protein>
<dbReference type="InterPro" id="IPR005828">
    <property type="entry name" value="MFS_sugar_transport-like"/>
</dbReference>
<feature type="transmembrane region" description="Helical" evidence="5">
    <location>
        <begin position="388"/>
        <end position="406"/>
    </location>
</feature>
<dbReference type="AlphaFoldDB" id="A0A1A9UJJ4"/>
<dbReference type="InterPro" id="IPR005829">
    <property type="entry name" value="Sugar_transporter_CS"/>
</dbReference>
<dbReference type="EnsemblMetazoa" id="GAUT006924-RA">
    <property type="protein sequence ID" value="GAUT006924-PA"/>
    <property type="gene ID" value="GAUT006924"/>
</dbReference>
<feature type="transmembrane region" description="Helical" evidence="5">
    <location>
        <begin position="184"/>
        <end position="202"/>
    </location>
</feature>
<evidence type="ECO:0000256" key="5">
    <source>
        <dbReference type="SAM" id="Phobius"/>
    </source>
</evidence>
<comment type="subcellular location">
    <subcellularLocation>
        <location evidence="1">Membrane</location>
        <topology evidence="1">Multi-pass membrane protein</topology>
    </subcellularLocation>
</comment>
<dbReference type="CDD" id="cd17317">
    <property type="entry name" value="MFS_SLC22"/>
    <property type="match status" value="1"/>
</dbReference>
<evidence type="ECO:0000313" key="7">
    <source>
        <dbReference type="EnsemblMetazoa" id="GAUT006924-PA"/>
    </source>
</evidence>
<evidence type="ECO:0000256" key="1">
    <source>
        <dbReference type="ARBA" id="ARBA00004141"/>
    </source>
</evidence>
<feature type="transmembrane region" description="Helical" evidence="5">
    <location>
        <begin position="240"/>
        <end position="261"/>
    </location>
</feature>
<dbReference type="STRING" id="7395.A0A1A9UJJ4"/>
<dbReference type="PANTHER" id="PTHR24064">
    <property type="entry name" value="SOLUTE CARRIER FAMILY 22 MEMBER"/>
    <property type="match status" value="1"/>
</dbReference>
<dbReference type="VEuPathDB" id="VectorBase:GAUT006924"/>
<feature type="transmembrane region" description="Helical" evidence="5">
    <location>
        <begin position="473"/>
        <end position="489"/>
    </location>
</feature>
<accession>A0A1A9UJJ4</accession>
<dbReference type="PROSITE" id="PS00216">
    <property type="entry name" value="SUGAR_TRANSPORT_1"/>
    <property type="match status" value="1"/>
</dbReference>
<dbReference type="GO" id="GO:0016020">
    <property type="term" value="C:membrane"/>
    <property type="evidence" value="ECO:0007669"/>
    <property type="project" value="UniProtKB-SubCell"/>
</dbReference>
<sequence>MIDNELNEESEVRAKEIANESTLDAILVRIGEFGRFQLFNYVLLCLPMIFNAFQSISYVFTASSVVYRCNVTLCDSARSEYWEPWLNFTIPSTNSNFDQCHHYAIIHSSDVQLKCSAENFNSSQLENCNDYKFRDHEYTIANEFNFFCSNEWKLTMAGTFNNIGQFIGIPLGGLLADKFGRRTMLAIGGFLSSIMGLIKSFATNYSMFLTFETFDMIVGSTLYPTAFLLAIELVGPKRRVAAATIITMFYPLGEALLGVFAKQFQNWRILLRVLYAPAILHIFLLTLLPESIRWLLSQGKEGKAVAVLTEAAHVNGKFVPELNFINLMESNKQKLEDNAEEIYPIKDAIKVFFWRIANCSLCWFTHTLIALGLSLTSVNLGGNKYNNFIWNGLIQIPGLLLPLFVMDSLGRRISLFASMLTCALCMAATIFFAKYGEGVELALFLIGKFAITCSFQILYFFTSEIFPTKVRNSLLSLCSMVGRFGSMLAPQTPLLVNYYEFSPQILFASFALVSGCLTLLFPETANKTLPTTMAEASQLSKNVNHRKCNDN</sequence>
<keyword evidence="3 5" id="KW-1133">Transmembrane helix</keyword>
<evidence type="ECO:0000256" key="4">
    <source>
        <dbReference type="ARBA" id="ARBA00023136"/>
    </source>
</evidence>
<name>A0A1A9UJJ4_GLOAU</name>
<feature type="domain" description="Major facilitator superfamily (MFS) profile" evidence="6">
    <location>
        <begin position="88"/>
        <end position="526"/>
    </location>
</feature>
<dbReference type="PROSITE" id="PS50850">
    <property type="entry name" value="MFS"/>
    <property type="match status" value="1"/>
</dbReference>
<feature type="transmembrane region" description="Helical" evidence="5">
    <location>
        <begin position="214"/>
        <end position="233"/>
    </location>
</feature>
<feature type="transmembrane region" description="Helical" evidence="5">
    <location>
        <begin position="501"/>
        <end position="521"/>
    </location>
</feature>
<evidence type="ECO:0000259" key="6">
    <source>
        <dbReference type="PROSITE" id="PS50850"/>
    </source>
</evidence>
<reference evidence="7" key="1">
    <citation type="submission" date="2020-05" db="UniProtKB">
        <authorList>
            <consortium name="EnsemblMetazoa"/>
        </authorList>
    </citation>
    <scope>IDENTIFICATION</scope>
    <source>
        <strain evidence="7">TTRI</strain>
    </source>
</reference>
<keyword evidence="8" id="KW-1185">Reference proteome</keyword>
<evidence type="ECO:0000313" key="8">
    <source>
        <dbReference type="Proteomes" id="UP000078200"/>
    </source>
</evidence>
<keyword evidence="2 5" id="KW-0812">Transmembrane</keyword>
<dbReference type="GO" id="GO:0022857">
    <property type="term" value="F:transmembrane transporter activity"/>
    <property type="evidence" value="ECO:0007669"/>
    <property type="project" value="InterPro"/>
</dbReference>
<feature type="transmembrane region" description="Helical" evidence="5">
    <location>
        <begin position="352"/>
        <end position="376"/>
    </location>
</feature>
<dbReference type="InterPro" id="IPR036259">
    <property type="entry name" value="MFS_trans_sf"/>
</dbReference>
<dbReference type="Proteomes" id="UP000078200">
    <property type="component" value="Unassembled WGS sequence"/>
</dbReference>